<gene>
    <name evidence="3" type="ORF">GCM10007071_18780</name>
</gene>
<comment type="caution">
    <text evidence="3">The sequence shown here is derived from an EMBL/GenBank/DDBJ whole genome shotgun (WGS) entry which is preliminary data.</text>
</comment>
<reference evidence="4" key="1">
    <citation type="journal article" date="2019" name="Int. J. Syst. Evol. Microbiol.">
        <title>The Global Catalogue of Microorganisms (GCM) 10K type strain sequencing project: providing services to taxonomists for standard genome sequencing and annotation.</title>
        <authorList>
            <consortium name="The Broad Institute Genomics Platform"/>
            <consortium name="The Broad Institute Genome Sequencing Center for Infectious Disease"/>
            <person name="Wu L."/>
            <person name="Ma J."/>
        </authorList>
    </citation>
    <scope>NUCLEOTIDE SEQUENCE [LARGE SCALE GENOMIC DNA]</scope>
    <source>
        <strain evidence="4">KCTC 22280</strain>
    </source>
</reference>
<proteinExistence type="predicted"/>
<evidence type="ECO:0000313" key="3">
    <source>
        <dbReference type="EMBL" id="GGY72005.1"/>
    </source>
</evidence>
<accession>A0ABQ3B2G9</accession>
<dbReference type="Pfam" id="PF18945">
    <property type="entry name" value="VipB_2"/>
    <property type="match status" value="1"/>
</dbReference>
<feature type="domain" description="TssC1 N-terminal" evidence="1">
    <location>
        <begin position="66"/>
        <end position="374"/>
    </location>
</feature>
<evidence type="ECO:0000313" key="4">
    <source>
        <dbReference type="Proteomes" id="UP000601597"/>
    </source>
</evidence>
<dbReference type="Proteomes" id="UP000601597">
    <property type="component" value="Unassembled WGS sequence"/>
</dbReference>
<dbReference type="InterPro" id="IPR044031">
    <property type="entry name" value="TssC1_N"/>
</dbReference>
<dbReference type="Pfam" id="PF05943">
    <property type="entry name" value="VipB"/>
    <property type="match status" value="1"/>
</dbReference>
<evidence type="ECO:0000259" key="1">
    <source>
        <dbReference type="Pfam" id="PF05943"/>
    </source>
</evidence>
<protein>
    <submittedName>
        <fullName evidence="3">Type VI secretion protein EvpB</fullName>
    </submittedName>
</protein>
<dbReference type="InterPro" id="IPR044032">
    <property type="entry name" value="TssC1_C"/>
</dbReference>
<sequence length="499" mass="55970">MSAETQAVENEAALAEEASQSLLDQAIGATKQTESDRARELIRTLADEAMKGTVTWNKNLTITFRQAIAQIDKLISTQLSEIMHQEEFQQLEGSWRGLHHLVTNSETSATLKIRMLNMSKKELHKDLSKAVEFDQSQVFKKIYESEFGTAGGEPYGAMIGDYQFTNHPNDIETLSLMSNVAAAGFCPFVSAGGSGLFGFDDWTELSKPRDLEKVFESLEYTKWRSFRESEDSRFVTLTMPRVLARLPYGQATRPVEEFGYEEFELDPDSGMAVTPDHEDYCWMNAAYVMGSRMTNAFAKYGFCTAIRGAEGGGKVEGLPAHIFQSDDGDPDLKCPTEIGITDRREAELSKMGFLPLCHYKNTDYAVFFGAQTCQRPKIYDNPDATANAAISARLPYMMATSRFAHYLKVMARDKIGSFMEAEDVEHWLNRWILNYVNASEGGGQEIRAKFPLADARVQVREIPGRPGSYNAIAWLQPWLQMEELTTSLRLVAKIPEMGS</sequence>
<dbReference type="RefSeq" id="WP_189575746.1">
    <property type="nucleotide sequence ID" value="NZ_BMXV01000004.1"/>
</dbReference>
<organism evidence="3 4">
    <name type="scientific">Marinobacter zhanjiangensis</name>
    <dbReference type="NCBI Taxonomy" id="578215"/>
    <lineage>
        <taxon>Bacteria</taxon>
        <taxon>Pseudomonadati</taxon>
        <taxon>Pseudomonadota</taxon>
        <taxon>Gammaproteobacteria</taxon>
        <taxon>Pseudomonadales</taxon>
        <taxon>Marinobacteraceae</taxon>
        <taxon>Marinobacter</taxon>
    </lineage>
</organism>
<dbReference type="PANTHER" id="PTHR35565:SF3">
    <property type="entry name" value="TYPE VI SECRETION SYSTEM SHEATH PROTEIN TSSC1"/>
    <property type="match status" value="1"/>
</dbReference>
<dbReference type="EMBL" id="BMXV01000004">
    <property type="protein sequence ID" value="GGY72005.1"/>
    <property type="molecule type" value="Genomic_DNA"/>
</dbReference>
<dbReference type="PANTHER" id="PTHR35565">
    <property type="entry name" value="CYTOPLASMIC PROTEIN-RELATED"/>
    <property type="match status" value="1"/>
</dbReference>
<name>A0ABQ3B2G9_9GAMM</name>
<dbReference type="NCBIfam" id="TIGR03355">
    <property type="entry name" value="VI_chp_2"/>
    <property type="match status" value="1"/>
</dbReference>
<feature type="domain" description="TssC1 C-terminal" evidence="2">
    <location>
        <begin position="384"/>
        <end position="494"/>
    </location>
</feature>
<keyword evidence="4" id="KW-1185">Reference proteome</keyword>
<evidence type="ECO:0000259" key="2">
    <source>
        <dbReference type="Pfam" id="PF18945"/>
    </source>
</evidence>
<dbReference type="InterPro" id="IPR010269">
    <property type="entry name" value="T6SS_TssC-like"/>
</dbReference>